<dbReference type="InterPro" id="IPR012337">
    <property type="entry name" value="RNaseH-like_sf"/>
</dbReference>
<evidence type="ECO:0000256" key="7">
    <source>
        <dbReference type="ARBA" id="ARBA00023125"/>
    </source>
</evidence>
<evidence type="ECO:0000256" key="3">
    <source>
        <dbReference type="ARBA" id="ARBA00022723"/>
    </source>
</evidence>
<dbReference type="InterPro" id="IPR025525">
    <property type="entry name" value="hAT-like_transposase_RNase-H"/>
</dbReference>
<dbReference type="SMART" id="SM00614">
    <property type="entry name" value="ZnF_BED"/>
    <property type="match status" value="1"/>
</dbReference>
<evidence type="ECO:0000259" key="11">
    <source>
        <dbReference type="PROSITE" id="PS50808"/>
    </source>
</evidence>
<sequence length="520" mass="59950">MVWEDFTRKEVGDGETRAFCMICKQNFAYRKGSKNLGTSHLKRHLEHHKGPSKISVQDAGPIKDTPRRCKKYTPQRGSRTALVPVAFDSERCRHEIARMIILHDYPLHMVEHKGERSTIENLIARMSGRICLTLDLWNSNNTTGYVFITGQFIDSEWNIHKRQLSVVMELYPESLNSLLVTLEIGIESLISLLFEKNPRILNGQLVLTNCLARALTSAAQEALQVCQEMVKKVRDCVKYVKASEALEEYFPDFKQLQVLNTRNLSLDDQTKWNTTYEMLLATSELKEEFSRLDTLYPDYFKSPSGEDWNLVDNLCTYLKLIFDTASMMASSNVPTANTFFYEDNIISTITKPMLKGFDKYWKSSCFVLAIAVVMDPRFKMKLVDLCFAKIFGDEAASYINIVDEGIHQLFLDYAAGDKSELDQYLEESLLPRIHEFDVMRWWKLNESKYPTLSKMAHDILTLPVSTIDPESVFDTGVKEMDRYRCALKPKTVEALYCSKDWLRTVSIESMDSLVKMEFQI</sequence>
<keyword evidence="4 10" id="KW-0863">Zinc-finger</keyword>
<proteinExistence type="predicted"/>
<dbReference type="InterPro" id="IPR008906">
    <property type="entry name" value="HATC_C_dom"/>
</dbReference>
<protein>
    <submittedName>
        <fullName evidence="12">Zinc finger BED domain-containing protein DAYSLEEPER-like protein</fullName>
    </submittedName>
</protein>
<keyword evidence="7" id="KW-0238">DNA-binding</keyword>
<evidence type="ECO:0000313" key="13">
    <source>
        <dbReference type="Proteomes" id="UP001151760"/>
    </source>
</evidence>
<evidence type="ECO:0000256" key="5">
    <source>
        <dbReference type="ARBA" id="ARBA00022833"/>
    </source>
</evidence>
<organism evidence="12 13">
    <name type="scientific">Tanacetum coccineum</name>
    <dbReference type="NCBI Taxonomy" id="301880"/>
    <lineage>
        <taxon>Eukaryota</taxon>
        <taxon>Viridiplantae</taxon>
        <taxon>Streptophyta</taxon>
        <taxon>Embryophyta</taxon>
        <taxon>Tracheophyta</taxon>
        <taxon>Spermatophyta</taxon>
        <taxon>Magnoliopsida</taxon>
        <taxon>eudicotyledons</taxon>
        <taxon>Gunneridae</taxon>
        <taxon>Pentapetalae</taxon>
        <taxon>asterids</taxon>
        <taxon>campanulids</taxon>
        <taxon>Asterales</taxon>
        <taxon>Asteraceae</taxon>
        <taxon>Asteroideae</taxon>
        <taxon>Anthemideae</taxon>
        <taxon>Anthemidinae</taxon>
        <taxon>Tanacetum</taxon>
    </lineage>
</organism>
<keyword evidence="13" id="KW-1185">Reference proteome</keyword>
<dbReference type="Pfam" id="PF02892">
    <property type="entry name" value="zf-BED"/>
    <property type="match status" value="1"/>
</dbReference>
<dbReference type="PANTHER" id="PTHR46481">
    <property type="entry name" value="ZINC FINGER BED DOMAIN-CONTAINING PROTEIN 4"/>
    <property type="match status" value="1"/>
</dbReference>
<dbReference type="SUPFAM" id="SSF53098">
    <property type="entry name" value="Ribonuclease H-like"/>
    <property type="match status" value="1"/>
</dbReference>
<keyword evidence="3" id="KW-0479">Metal-binding</keyword>
<reference evidence="12" key="1">
    <citation type="journal article" date="2022" name="Int. J. Mol. Sci.">
        <title>Draft Genome of Tanacetum Coccineum: Genomic Comparison of Closely Related Tanacetum-Family Plants.</title>
        <authorList>
            <person name="Yamashiro T."/>
            <person name="Shiraishi A."/>
            <person name="Nakayama K."/>
            <person name="Satake H."/>
        </authorList>
    </citation>
    <scope>NUCLEOTIDE SEQUENCE</scope>
</reference>
<dbReference type="SUPFAM" id="SSF57667">
    <property type="entry name" value="beta-beta-alpha zinc fingers"/>
    <property type="match status" value="1"/>
</dbReference>
<reference evidence="12" key="2">
    <citation type="submission" date="2022-01" db="EMBL/GenBank/DDBJ databases">
        <authorList>
            <person name="Yamashiro T."/>
            <person name="Shiraishi A."/>
            <person name="Satake H."/>
            <person name="Nakayama K."/>
        </authorList>
    </citation>
    <scope>NUCLEOTIDE SEQUENCE</scope>
</reference>
<comment type="caution">
    <text evidence="12">The sequence shown here is derived from an EMBL/GenBank/DDBJ whole genome shotgun (WGS) entry which is preliminary data.</text>
</comment>
<evidence type="ECO:0000256" key="10">
    <source>
        <dbReference type="PROSITE-ProRule" id="PRU00027"/>
    </source>
</evidence>
<dbReference type="InterPro" id="IPR003656">
    <property type="entry name" value="Znf_BED"/>
</dbReference>
<dbReference type="InterPro" id="IPR036236">
    <property type="entry name" value="Znf_C2H2_sf"/>
</dbReference>
<feature type="domain" description="BED-type" evidence="11">
    <location>
        <begin position="1"/>
        <end position="54"/>
    </location>
</feature>
<keyword evidence="5" id="KW-0862">Zinc</keyword>
<dbReference type="PROSITE" id="PS50808">
    <property type="entry name" value="ZF_BED"/>
    <property type="match status" value="1"/>
</dbReference>
<keyword evidence="6" id="KW-0805">Transcription regulation</keyword>
<evidence type="ECO:0000256" key="9">
    <source>
        <dbReference type="ARBA" id="ARBA00023242"/>
    </source>
</evidence>
<evidence type="ECO:0000256" key="6">
    <source>
        <dbReference type="ARBA" id="ARBA00023015"/>
    </source>
</evidence>
<comment type="subcellular location">
    <subcellularLocation>
        <location evidence="1">Nucleus</location>
    </subcellularLocation>
</comment>
<evidence type="ECO:0000313" key="12">
    <source>
        <dbReference type="EMBL" id="GJT26328.1"/>
    </source>
</evidence>
<comment type="subunit">
    <text evidence="2">Homodimer.</text>
</comment>
<dbReference type="Pfam" id="PF05699">
    <property type="entry name" value="Dimer_Tnp_hAT"/>
    <property type="match status" value="1"/>
</dbReference>
<name>A0ABQ5CJ94_9ASTR</name>
<evidence type="ECO:0000256" key="8">
    <source>
        <dbReference type="ARBA" id="ARBA00023163"/>
    </source>
</evidence>
<evidence type="ECO:0000256" key="2">
    <source>
        <dbReference type="ARBA" id="ARBA00011738"/>
    </source>
</evidence>
<keyword evidence="8" id="KW-0804">Transcription</keyword>
<dbReference type="Pfam" id="PF14372">
    <property type="entry name" value="hAT-like_RNase-H"/>
    <property type="match status" value="1"/>
</dbReference>
<evidence type="ECO:0000256" key="1">
    <source>
        <dbReference type="ARBA" id="ARBA00004123"/>
    </source>
</evidence>
<dbReference type="InterPro" id="IPR052035">
    <property type="entry name" value="ZnF_BED_domain_contain"/>
</dbReference>
<dbReference type="PANTHER" id="PTHR46481:SF10">
    <property type="entry name" value="ZINC FINGER BED DOMAIN-CONTAINING PROTEIN 39"/>
    <property type="match status" value="1"/>
</dbReference>
<evidence type="ECO:0000256" key="4">
    <source>
        <dbReference type="ARBA" id="ARBA00022771"/>
    </source>
</evidence>
<accession>A0ABQ5CJ94</accession>
<gene>
    <name evidence="12" type="ORF">Tco_0906603</name>
</gene>
<dbReference type="EMBL" id="BQNB010014283">
    <property type="protein sequence ID" value="GJT26328.1"/>
    <property type="molecule type" value="Genomic_DNA"/>
</dbReference>
<keyword evidence="9" id="KW-0539">Nucleus</keyword>
<dbReference type="Proteomes" id="UP001151760">
    <property type="component" value="Unassembled WGS sequence"/>
</dbReference>